<evidence type="ECO:0000313" key="2">
    <source>
        <dbReference type="Proteomes" id="UP000009138"/>
    </source>
</evidence>
<dbReference type="Proteomes" id="UP000009138">
    <property type="component" value="Unassembled WGS sequence"/>
</dbReference>
<organism evidence="1 2">
    <name type="scientific">Rhizopus delemar (strain RA 99-880 / ATCC MYA-4621 / FGSC 9543 / NRRL 43880)</name>
    <name type="common">Mucormycosis agent</name>
    <name type="synonym">Rhizopus arrhizus var. delemar</name>
    <dbReference type="NCBI Taxonomy" id="246409"/>
    <lineage>
        <taxon>Eukaryota</taxon>
        <taxon>Fungi</taxon>
        <taxon>Fungi incertae sedis</taxon>
        <taxon>Mucoromycota</taxon>
        <taxon>Mucoromycotina</taxon>
        <taxon>Mucoromycetes</taxon>
        <taxon>Mucorales</taxon>
        <taxon>Mucorineae</taxon>
        <taxon>Rhizopodaceae</taxon>
        <taxon>Rhizopus</taxon>
    </lineage>
</organism>
<accession>I1C639</accession>
<dbReference type="VEuPathDB" id="FungiDB:RO3G_08624"/>
<dbReference type="AlphaFoldDB" id="I1C639"/>
<dbReference type="RefSeq" id="XP_067519315.1">
    <property type="nucleotide sequence ID" value="XM_067663214.1"/>
</dbReference>
<protein>
    <submittedName>
        <fullName evidence="1">Uncharacterized protein</fullName>
    </submittedName>
</protein>
<dbReference type="EMBL" id="CH476737">
    <property type="protein sequence ID" value="EIE83919.1"/>
    <property type="molecule type" value="Genomic_DNA"/>
</dbReference>
<evidence type="ECO:0000313" key="1">
    <source>
        <dbReference type="EMBL" id="EIE83919.1"/>
    </source>
</evidence>
<reference evidence="1 2" key="1">
    <citation type="journal article" date="2009" name="PLoS Genet.">
        <title>Genomic analysis of the basal lineage fungus Rhizopus oryzae reveals a whole-genome duplication.</title>
        <authorList>
            <person name="Ma L.-J."/>
            <person name="Ibrahim A.S."/>
            <person name="Skory C."/>
            <person name="Grabherr M.G."/>
            <person name="Burger G."/>
            <person name="Butler M."/>
            <person name="Elias M."/>
            <person name="Idnurm A."/>
            <person name="Lang B.F."/>
            <person name="Sone T."/>
            <person name="Abe A."/>
            <person name="Calvo S.E."/>
            <person name="Corrochano L.M."/>
            <person name="Engels R."/>
            <person name="Fu J."/>
            <person name="Hansberg W."/>
            <person name="Kim J.-M."/>
            <person name="Kodira C.D."/>
            <person name="Koehrsen M.J."/>
            <person name="Liu B."/>
            <person name="Miranda-Saavedra D."/>
            <person name="O'Leary S."/>
            <person name="Ortiz-Castellanos L."/>
            <person name="Poulter R."/>
            <person name="Rodriguez-Romero J."/>
            <person name="Ruiz-Herrera J."/>
            <person name="Shen Y.-Q."/>
            <person name="Zeng Q."/>
            <person name="Galagan J."/>
            <person name="Birren B.W."/>
            <person name="Cuomo C.A."/>
            <person name="Wickes B.L."/>
        </authorList>
    </citation>
    <scope>NUCLEOTIDE SEQUENCE [LARGE SCALE GENOMIC DNA]</scope>
    <source>
        <strain evidence="2">RA 99-880 / ATCC MYA-4621 / FGSC 9543 / NRRL 43880</strain>
    </source>
</reference>
<proteinExistence type="predicted"/>
<dbReference type="InParanoid" id="I1C639"/>
<name>I1C639_RHIO9</name>
<sequence>MYQWGIISTWKATSNIKHETFNVSYRSCKSGNHKQPFQSGHAHGRSMTQAHSLILVSLALAGTLLA</sequence>
<dbReference type="GeneID" id="93615595"/>
<keyword evidence="2" id="KW-1185">Reference proteome</keyword>
<gene>
    <name evidence="1" type="ORF">RO3G_08624</name>
</gene>